<evidence type="ECO:0000313" key="2">
    <source>
        <dbReference type="Proteomes" id="UP000009284"/>
    </source>
</evidence>
<reference evidence="1 2" key="2">
    <citation type="journal article" date="2012" name="PLoS ONE">
        <title>Genomic characterization of the taylorella genus.</title>
        <authorList>
            <person name="Hebert L."/>
            <person name="Moumen B."/>
            <person name="Pons N."/>
            <person name="Duquesne F."/>
            <person name="Breuil M.F."/>
            <person name="Goux D."/>
            <person name="Batto J.M."/>
            <person name="Laugier C."/>
            <person name="Renault P."/>
            <person name="Petry S."/>
        </authorList>
    </citation>
    <scope>NUCLEOTIDE SEQUENCE [LARGE SCALE GENOMIC DNA]</scope>
    <source>
        <strain evidence="1 2">MCE3</strain>
    </source>
</reference>
<sequence length="42" mass="4606">MIFQALASTYARLIVVGFVRGATGHAMSDSTGTHSLIRKRER</sequence>
<gene>
    <name evidence="1" type="ordered locus">TASI_1551</name>
</gene>
<dbReference type="STRING" id="1008459.TASI_1551"/>
<dbReference type="EMBL" id="CP003059">
    <property type="protein sequence ID" value="AEP37289.1"/>
    <property type="molecule type" value="Genomic_DNA"/>
</dbReference>
<dbReference type="Proteomes" id="UP000009284">
    <property type="component" value="Chromosome"/>
</dbReference>
<dbReference type="KEGG" id="tas:TASI_1551"/>
<organism evidence="1 2">
    <name type="scientific">Taylorella asinigenitalis (strain MCE3)</name>
    <dbReference type="NCBI Taxonomy" id="1008459"/>
    <lineage>
        <taxon>Bacteria</taxon>
        <taxon>Pseudomonadati</taxon>
        <taxon>Pseudomonadota</taxon>
        <taxon>Betaproteobacteria</taxon>
        <taxon>Burkholderiales</taxon>
        <taxon>Alcaligenaceae</taxon>
        <taxon>Taylorella</taxon>
    </lineage>
</organism>
<dbReference type="AlphaFoldDB" id="G4QBU4"/>
<evidence type="ECO:0000313" key="1">
    <source>
        <dbReference type="EMBL" id="AEP37289.1"/>
    </source>
</evidence>
<keyword evidence="2" id="KW-1185">Reference proteome</keyword>
<proteinExistence type="predicted"/>
<accession>G4QBU4</accession>
<protein>
    <submittedName>
        <fullName evidence="1">Uncharacterized protein</fullName>
    </submittedName>
</protein>
<reference key="1">
    <citation type="submission" date="2011-09" db="EMBL/GenBank/DDBJ databases">
        <title>Genomic characterization of the Taylorella genus.</title>
        <authorList>
            <person name="Hebert L."/>
            <person name="Moumen B."/>
            <person name="Pons N."/>
            <person name="Duquesne F."/>
            <person name="Breuil M.-F."/>
            <person name="Goux D."/>
            <person name="Batto J.-M."/>
            <person name="Renault P."/>
            <person name="Laugier C."/>
            <person name="Petry S."/>
        </authorList>
    </citation>
    <scope>NUCLEOTIDE SEQUENCE</scope>
    <source>
        <strain>MCE3</strain>
    </source>
</reference>
<name>G4QBU4_TAYAM</name>
<dbReference type="HOGENOM" id="CLU_3259019_0_0_4"/>